<dbReference type="SUPFAM" id="SSF50022">
    <property type="entry name" value="ISP domain"/>
    <property type="match status" value="1"/>
</dbReference>
<feature type="domain" description="Rieske" evidence="8">
    <location>
        <begin position="56"/>
        <end position="162"/>
    </location>
</feature>
<dbReference type="STRING" id="48936.NJ75_01275"/>
<keyword evidence="5" id="KW-0408">Iron</keyword>
<evidence type="ECO:0000256" key="7">
    <source>
        <dbReference type="ARBA" id="ARBA00023027"/>
    </source>
</evidence>
<dbReference type="Proteomes" id="UP000031338">
    <property type="component" value="Unassembled WGS sequence"/>
</dbReference>
<organism evidence="9 10">
    <name type="scientific">Novosphingobium subterraneum</name>
    <dbReference type="NCBI Taxonomy" id="48936"/>
    <lineage>
        <taxon>Bacteria</taxon>
        <taxon>Pseudomonadati</taxon>
        <taxon>Pseudomonadota</taxon>
        <taxon>Alphaproteobacteria</taxon>
        <taxon>Sphingomonadales</taxon>
        <taxon>Sphingomonadaceae</taxon>
        <taxon>Novosphingobium</taxon>
    </lineage>
</organism>
<dbReference type="Gene3D" id="3.90.380.10">
    <property type="entry name" value="Naphthalene 1,2-dioxygenase Alpha Subunit, Chain A, domain 1"/>
    <property type="match status" value="1"/>
</dbReference>
<dbReference type="InterPro" id="IPR015881">
    <property type="entry name" value="ARHD_Rieske_2Fe_2S"/>
</dbReference>
<evidence type="ECO:0000256" key="1">
    <source>
        <dbReference type="ARBA" id="ARBA00001962"/>
    </source>
</evidence>
<keyword evidence="10" id="KW-1185">Reference proteome</keyword>
<dbReference type="EMBL" id="JRVC01000005">
    <property type="protein sequence ID" value="KHS48087.1"/>
    <property type="molecule type" value="Genomic_DNA"/>
</dbReference>
<dbReference type="InterPro" id="IPR015879">
    <property type="entry name" value="Ring_hydroxy_dOase_asu_C_dom"/>
</dbReference>
<evidence type="ECO:0000256" key="2">
    <source>
        <dbReference type="ARBA" id="ARBA00022714"/>
    </source>
</evidence>
<dbReference type="InterPro" id="IPR036922">
    <property type="entry name" value="Rieske_2Fe-2S_sf"/>
</dbReference>
<keyword evidence="6" id="KW-0411">Iron-sulfur</keyword>
<dbReference type="PROSITE" id="PS00570">
    <property type="entry name" value="RING_HYDROXYL_ALPHA"/>
    <property type="match status" value="1"/>
</dbReference>
<evidence type="ECO:0000313" key="9">
    <source>
        <dbReference type="EMBL" id="KHS48087.1"/>
    </source>
</evidence>
<comment type="caution">
    <text evidence="9">The sequence shown here is derived from an EMBL/GenBank/DDBJ whole genome shotgun (WGS) entry which is preliminary data.</text>
</comment>
<keyword evidence="2" id="KW-0001">2Fe-2S</keyword>
<dbReference type="PANTHER" id="PTHR43756:SF5">
    <property type="entry name" value="CHOLINE MONOOXYGENASE, CHLOROPLASTIC"/>
    <property type="match status" value="1"/>
</dbReference>
<evidence type="ECO:0000256" key="6">
    <source>
        <dbReference type="ARBA" id="ARBA00023014"/>
    </source>
</evidence>
<name>A0A0B8ZP11_9SPHN</name>
<sequence>MDVRSVLVADARRMLERLASGSITRAPKVTSRPSSIYTDADQFEREKEHLFRRVPLLLAASCELRNPGDCKVMDVVGVPLLIVRGKDGVVRTFLNACTHRGARLMRECGNAARLTCPYHAWSFRLDGSLLSIAARESFGEIDRDAAGLVSFPTTERAGLVWAIIDPAAEPDFDAFLSGFDQLLAQFGFDTWHHFKSRSLPGANWKLAFDAHLEFYHLPVLHRETFGSGMSNLAEYFYLGPHQRLGLLTKADHVLEQDDIAGLADMPESEWPLASLLFGEWIVFPNVSINCFYKGGRGVILSQVWPGQTVGESETVQIFLHENPPDEEHLADATAMSDFLGKVVGTEDLPMSREQQSVLSSGLLREVRFGRNEGGVQHFHEWVDRFADSPKDLPMAQVMQRP</sequence>
<keyword evidence="4" id="KW-0560">Oxidoreductase</keyword>
<reference evidence="9 10" key="1">
    <citation type="submission" date="2014-10" db="EMBL/GenBank/DDBJ databases">
        <title>Draft genome sequence of Novosphingobium subterraneum DSM 12447.</title>
        <authorList>
            <person name="Gan H.M."/>
            <person name="Gan H.Y."/>
            <person name="Savka M.A."/>
        </authorList>
    </citation>
    <scope>NUCLEOTIDE SEQUENCE [LARGE SCALE GENOMIC DNA]</scope>
    <source>
        <strain evidence="9 10">DSM 12447</strain>
    </source>
</reference>
<protein>
    <submittedName>
        <fullName evidence="9">Rieske (2Fe-2S) protein</fullName>
    </submittedName>
</protein>
<dbReference type="RefSeq" id="WP_052242119.1">
    <property type="nucleotide sequence ID" value="NZ_JRVC01000005.1"/>
</dbReference>
<evidence type="ECO:0000256" key="3">
    <source>
        <dbReference type="ARBA" id="ARBA00022723"/>
    </source>
</evidence>
<dbReference type="GO" id="GO:0016491">
    <property type="term" value="F:oxidoreductase activity"/>
    <property type="evidence" value="ECO:0007669"/>
    <property type="project" value="UniProtKB-KW"/>
</dbReference>
<dbReference type="PATRIC" id="fig|48936.3.peg.1276"/>
<gene>
    <name evidence="9" type="ORF">NJ75_01275</name>
</gene>
<evidence type="ECO:0000313" key="10">
    <source>
        <dbReference type="Proteomes" id="UP000031338"/>
    </source>
</evidence>
<dbReference type="SUPFAM" id="SSF55961">
    <property type="entry name" value="Bet v1-like"/>
    <property type="match status" value="1"/>
</dbReference>
<dbReference type="AlphaFoldDB" id="A0A0B8ZP11"/>
<evidence type="ECO:0000256" key="4">
    <source>
        <dbReference type="ARBA" id="ARBA00023002"/>
    </source>
</evidence>
<keyword evidence="3" id="KW-0479">Metal-binding</keyword>
<dbReference type="InterPro" id="IPR001663">
    <property type="entry name" value="Rng_hydr_dOase-A"/>
</dbReference>
<dbReference type="PROSITE" id="PS51296">
    <property type="entry name" value="RIESKE"/>
    <property type="match status" value="1"/>
</dbReference>
<dbReference type="InterPro" id="IPR017941">
    <property type="entry name" value="Rieske_2Fe-2S"/>
</dbReference>
<accession>A0A0B8ZP11</accession>
<keyword evidence="7" id="KW-0520">NAD</keyword>
<evidence type="ECO:0000256" key="5">
    <source>
        <dbReference type="ARBA" id="ARBA00023004"/>
    </source>
</evidence>
<dbReference type="Pfam" id="PF00355">
    <property type="entry name" value="Rieske"/>
    <property type="match status" value="1"/>
</dbReference>
<dbReference type="CDD" id="cd03469">
    <property type="entry name" value="Rieske_RO_Alpha_N"/>
    <property type="match status" value="1"/>
</dbReference>
<dbReference type="Pfam" id="PF00848">
    <property type="entry name" value="Ring_hydroxyl_A"/>
    <property type="match status" value="1"/>
</dbReference>
<dbReference type="PANTHER" id="PTHR43756">
    <property type="entry name" value="CHOLINE MONOOXYGENASE, CHLOROPLASTIC"/>
    <property type="match status" value="1"/>
</dbReference>
<proteinExistence type="predicted"/>
<evidence type="ECO:0000259" key="8">
    <source>
        <dbReference type="PROSITE" id="PS51296"/>
    </source>
</evidence>
<dbReference type="GO" id="GO:0005506">
    <property type="term" value="F:iron ion binding"/>
    <property type="evidence" value="ECO:0007669"/>
    <property type="project" value="InterPro"/>
</dbReference>
<dbReference type="GO" id="GO:0051537">
    <property type="term" value="F:2 iron, 2 sulfur cluster binding"/>
    <property type="evidence" value="ECO:0007669"/>
    <property type="project" value="UniProtKB-KW"/>
</dbReference>
<comment type="cofactor">
    <cofactor evidence="1">
        <name>Fe cation</name>
        <dbReference type="ChEBI" id="CHEBI:24875"/>
    </cofactor>
</comment>
<dbReference type="Gene3D" id="2.102.10.10">
    <property type="entry name" value="Rieske [2Fe-2S] iron-sulphur domain"/>
    <property type="match status" value="1"/>
</dbReference>